<gene>
    <name evidence="2" type="ORF">BDK51DRAFT_33522</name>
</gene>
<sequence>YAASRFAATLRRQLFREHLGLFPPQPVETHTVSMRPPPHPQEEHLGPDDDAVADPLSNDFYHGLWKATARANTEIFREVFHCVPDDTVRSWDDYKAFFPEFAVPGHPPDDKATPASLARVAQVRGHLVEFPLAFLVNEDLLDDKLSTELLNDATMKLYL</sequence>
<reference evidence="3" key="1">
    <citation type="journal article" date="2018" name="Nat. Microbiol.">
        <title>Leveraging single-cell genomics to expand the fungal tree of life.</title>
        <authorList>
            <person name="Ahrendt S.R."/>
            <person name="Quandt C.A."/>
            <person name="Ciobanu D."/>
            <person name="Clum A."/>
            <person name="Salamov A."/>
            <person name="Andreopoulos B."/>
            <person name="Cheng J.F."/>
            <person name="Woyke T."/>
            <person name="Pelin A."/>
            <person name="Henrissat B."/>
            <person name="Reynolds N.K."/>
            <person name="Benny G.L."/>
            <person name="Smith M.E."/>
            <person name="James T.Y."/>
            <person name="Grigoriev I.V."/>
        </authorList>
    </citation>
    <scope>NUCLEOTIDE SEQUENCE [LARGE SCALE GENOMIC DNA]</scope>
</reference>
<evidence type="ECO:0000256" key="1">
    <source>
        <dbReference type="SAM" id="MobiDB-lite"/>
    </source>
</evidence>
<protein>
    <submittedName>
        <fullName evidence="2">Uncharacterized protein</fullName>
    </submittedName>
</protein>
<proteinExistence type="predicted"/>
<name>A0A4P9WH93_9FUNG</name>
<feature type="region of interest" description="Disordered" evidence="1">
    <location>
        <begin position="26"/>
        <end position="49"/>
    </location>
</feature>
<feature type="non-terminal residue" evidence="2">
    <location>
        <position position="1"/>
    </location>
</feature>
<organism evidence="2 3">
    <name type="scientific">Blyttiomyces helicus</name>
    <dbReference type="NCBI Taxonomy" id="388810"/>
    <lineage>
        <taxon>Eukaryota</taxon>
        <taxon>Fungi</taxon>
        <taxon>Fungi incertae sedis</taxon>
        <taxon>Chytridiomycota</taxon>
        <taxon>Chytridiomycota incertae sedis</taxon>
        <taxon>Chytridiomycetes</taxon>
        <taxon>Chytridiomycetes incertae sedis</taxon>
        <taxon>Blyttiomyces</taxon>
    </lineage>
</organism>
<keyword evidence="3" id="KW-1185">Reference proteome</keyword>
<dbReference type="AlphaFoldDB" id="A0A4P9WH93"/>
<evidence type="ECO:0000313" key="2">
    <source>
        <dbReference type="EMBL" id="RKO90440.1"/>
    </source>
</evidence>
<dbReference type="OrthoDB" id="14911at2759"/>
<dbReference type="Proteomes" id="UP000269721">
    <property type="component" value="Unassembled WGS sequence"/>
</dbReference>
<evidence type="ECO:0000313" key="3">
    <source>
        <dbReference type="Proteomes" id="UP000269721"/>
    </source>
</evidence>
<accession>A0A4P9WH93</accession>
<dbReference type="EMBL" id="KZ995556">
    <property type="protein sequence ID" value="RKO90440.1"/>
    <property type="molecule type" value="Genomic_DNA"/>
</dbReference>